<name>A0A0H2RSF5_9AGAM</name>
<dbReference type="Proteomes" id="UP000053477">
    <property type="component" value="Unassembled WGS sequence"/>
</dbReference>
<dbReference type="InParanoid" id="A0A0H2RSF5"/>
<evidence type="ECO:0000259" key="3">
    <source>
        <dbReference type="PROSITE" id="PS50837"/>
    </source>
</evidence>
<dbReference type="PROSITE" id="PS50837">
    <property type="entry name" value="NACHT"/>
    <property type="match status" value="1"/>
</dbReference>
<dbReference type="Pfam" id="PF24883">
    <property type="entry name" value="NPHP3_N"/>
    <property type="match status" value="2"/>
</dbReference>
<dbReference type="PANTHER" id="PTHR10039:SF14">
    <property type="entry name" value="NACHT DOMAIN-CONTAINING PROTEIN"/>
    <property type="match status" value="1"/>
</dbReference>
<dbReference type="InterPro" id="IPR056884">
    <property type="entry name" value="NPHP3-like_N"/>
</dbReference>
<dbReference type="EMBL" id="KQ085978">
    <property type="protein sequence ID" value="KLO12393.1"/>
    <property type="molecule type" value="Genomic_DNA"/>
</dbReference>
<dbReference type="SUPFAM" id="SSF52540">
    <property type="entry name" value="P-loop containing nucleoside triphosphate hydrolases"/>
    <property type="match status" value="1"/>
</dbReference>
<dbReference type="InterPro" id="IPR007111">
    <property type="entry name" value="NACHT_NTPase"/>
</dbReference>
<feature type="compositionally biased region" description="Basic and acidic residues" evidence="2">
    <location>
        <begin position="35"/>
        <end position="44"/>
    </location>
</feature>
<proteinExistence type="predicted"/>
<dbReference type="InterPro" id="IPR027417">
    <property type="entry name" value="P-loop_NTPase"/>
</dbReference>
<feature type="compositionally biased region" description="Polar residues" evidence="2">
    <location>
        <begin position="87"/>
        <end position="106"/>
    </location>
</feature>
<keyword evidence="1" id="KW-0677">Repeat</keyword>
<feature type="domain" description="NACHT" evidence="3">
    <location>
        <begin position="334"/>
        <end position="484"/>
    </location>
</feature>
<organism evidence="4 5">
    <name type="scientific">Schizopora paradoxa</name>
    <dbReference type="NCBI Taxonomy" id="27342"/>
    <lineage>
        <taxon>Eukaryota</taxon>
        <taxon>Fungi</taxon>
        <taxon>Dikarya</taxon>
        <taxon>Basidiomycota</taxon>
        <taxon>Agaricomycotina</taxon>
        <taxon>Agaricomycetes</taxon>
        <taxon>Hymenochaetales</taxon>
        <taxon>Schizoporaceae</taxon>
        <taxon>Schizopora</taxon>
    </lineage>
</organism>
<evidence type="ECO:0000256" key="2">
    <source>
        <dbReference type="SAM" id="MobiDB-lite"/>
    </source>
</evidence>
<sequence length="1313" mass="149165">MKFRDLICCSCTSSDDSDVGRSVPPNLVSQLHSCEEHDLKRKEVSNANTFSRKDDSPTPNESDRTSLLDLHPIHPSPHGDDPIPTPLESNQDSKARTPSQAKTSDYSSLIDTADSIVDFVLKGIENVGSGLPGIGAVSVVLAAKDKFMIDRENRKEMDKILKYIEELCRDVGSADGNGTADIGPLNASFITDLRQELSRIKKTDGWRHALDVLKAETRRDELTAIWEGIQRAMDRHKLKVWVKVDEMLDRAFKILNEDHETLKDVRKDQLAEMTKEEQRRMNEVLNRLRTAEGARFDSMRTSQTRMRPCTTRTRIGVLDTIKDWAMSTGEDREHIFWLNGLAGTGKSTIATTVADWAREQKILGANFFFARDVAELNTPARVFPTLAFQLAQFDERYKRALFKALEEDKDVQSAKLEVQFDKLIRTPFEACLGERAILVMLDALDECSSEADVKDMLQVLLRCGSIGKAGGPRIRIFVTSRPEAHIRFMFKRVGVKNSHEKVVLHEMDDSIARNDIQTFLQDEFAKITSGTYDLPPTLSDWPGREEFDALLASCGKFFAYAATSIRFIADERIRDPVGQLEDILDIKDRQFASPSTNPYIVLDSLYLGVLKRALANNGQELYTHRVRCVLATILCLRRPMSTLQLAEFLLTSDENIRSALHFLHSVLLVPEGSFEEVRFFHPSFPDFLRDKDRCTDKSFIIDIPVHHDFMASRCMESIVLSGCIECFSLTYSAQHWIAHMLTGYGTDSFDWHYKWPIWPIVDSLAEGLKGMESNPPLDSWVWSNGTRERVLKAVGSWALDTENNQPHTFWMHGWAYKGYPSIALFITKWARDEGILGAAFTFSYTSYKKAGEHNETIVRTILPTLACQLARLDARYKLALCQEFSGGIRILSAELDKQFEKLIRLPLLACEGHRERPLLILLDAVDFIYFDESLRQVMHLLQSLPSELSGGGGTKLRILVISTPDHYVSSLLKPEGGATYRSKDNIASLDFDESFGRDDLQSYLKLKIPLVYETNPTFFNDVVDLCGSSYTYAALIARMLNDEEFSSSTWTSIPCFSDFLEDRHRTVSRDTDPSIELDELYRYILLRASQHYCSQEDLEIFRSVTVTILCLRREGRRLSSLLSVGELADFLLVTTEAVDGVLNTLRVVLDAEDLRIPFHPSFASFIQDKTRCTDERFVVNVSVHERFMALRCLKCIRYPPIEWSGTKNYATSHWPSHVRAATLHDFPNDLIQELIWLVGDTEALVKSYRGHSEVGIIAAGNDQDILHFLRSLMVKYKPKESELIFRLLDGAEDNGNVSRARQDYLCMKNGYLK</sequence>
<protein>
    <recommendedName>
        <fullName evidence="3">NACHT domain-containing protein</fullName>
    </recommendedName>
</protein>
<evidence type="ECO:0000313" key="5">
    <source>
        <dbReference type="Proteomes" id="UP000053477"/>
    </source>
</evidence>
<keyword evidence="5" id="KW-1185">Reference proteome</keyword>
<dbReference type="OrthoDB" id="4760524at2759"/>
<evidence type="ECO:0000256" key="1">
    <source>
        <dbReference type="ARBA" id="ARBA00022737"/>
    </source>
</evidence>
<evidence type="ECO:0000313" key="4">
    <source>
        <dbReference type="EMBL" id="KLO12393.1"/>
    </source>
</evidence>
<dbReference type="Gene3D" id="3.40.50.300">
    <property type="entry name" value="P-loop containing nucleotide triphosphate hydrolases"/>
    <property type="match status" value="1"/>
</dbReference>
<feature type="compositionally biased region" description="Basic and acidic residues" evidence="2">
    <location>
        <begin position="51"/>
        <end position="66"/>
    </location>
</feature>
<dbReference type="PANTHER" id="PTHR10039">
    <property type="entry name" value="AMELOGENIN"/>
    <property type="match status" value="1"/>
</dbReference>
<dbReference type="STRING" id="27342.A0A0H2RSF5"/>
<gene>
    <name evidence="4" type="ORF">SCHPADRAFT_998146</name>
</gene>
<reference evidence="4 5" key="1">
    <citation type="submission" date="2015-04" db="EMBL/GenBank/DDBJ databases">
        <title>Complete genome sequence of Schizopora paradoxa KUC8140, a cosmopolitan wood degrader in East Asia.</title>
        <authorList>
            <consortium name="DOE Joint Genome Institute"/>
            <person name="Min B."/>
            <person name="Park H."/>
            <person name="Jang Y."/>
            <person name="Kim J.-J."/>
            <person name="Kim K.H."/>
            <person name="Pangilinan J."/>
            <person name="Lipzen A."/>
            <person name="Riley R."/>
            <person name="Grigoriev I.V."/>
            <person name="Spatafora J.W."/>
            <person name="Choi I.-G."/>
        </authorList>
    </citation>
    <scope>NUCLEOTIDE SEQUENCE [LARGE SCALE GENOMIC DNA]</scope>
    <source>
        <strain evidence="4 5">KUC8140</strain>
    </source>
</reference>
<accession>A0A0H2RSF5</accession>
<feature type="region of interest" description="Disordered" evidence="2">
    <location>
        <begin position="35"/>
        <end position="106"/>
    </location>
</feature>